<organism evidence="3 4">
    <name type="scientific">Plasmodium vivax</name>
    <name type="common">malaria parasite P. vivax</name>
    <dbReference type="NCBI Taxonomy" id="5855"/>
    <lineage>
        <taxon>Eukaryota</taxon>
        <taxon>Sar</taxon>
        <taxon>Alveolata</taxon>
        <taxon>Apicomplexa</taxon>
        <taxon>Aconoidasida</taxon>
        <taxon>Haemosporida</taxon>
        <taxon>Plasmodiidae</taxon>
        <taxon>Plasmodium</taxon>
        <taxon>Plasmodium (Plasmodium)</taxon>
    </lineage>
</organism>
<dbReference type="VEuPathDB" id="PlasmoDB:PVW1_050039900"/>
<protein>
    <submittedName>
        <fullName evidence="3">VIR protein</fullName>
    </submittedName>
</protein>
<gene>
    <name evidence="3" type="ORF">PVP01_0534500</name>
</gene>
<dbReference type="VEuPathDB" id="PlasmoDB:PVX_090335"/>
<feature type="region of interest" description="Disordered" evidence="1">
    <location>
        <begin position="250"/>
        <end position="280"/>
    </location>
</feature>
<reference evidence="4" key="1">
    <citation type="submission" date="2016-07" db="EMBL/GenBank/DDBJ databases">
        <authorList>
            <consortium name="Pathogen Informatics"/>
        </authorList>
    </citation>
    <scope>NUCLEOTIDE SEQUENCE [LARGE SCALE GENOMIC DNA]</scope>
</reference>
<evidence type="ECO:0000313" key="4">
    <source>
        <dbReference type="Proteomes" id="UP000220605"/>
    </source>
</evidence>
<evidence type="ECO:0000313" key="3">
    <source>
        <dbReference type="EMBL" id="VUZ94237.1"/>
    </source>
</evidence>
<dbReference type="InterPro" id="IPR008780">
    <property type="entry name" value="Plasmodium_Vir"/>
</dbReference>
<feature type="region of interest" description="Disordered" evidence="1">
    <location>
        <begin position="293"/>
        <end position="330"/>
    </location>
</feature>
<dbReference type="VEuPathDB" id="PlasmoDB:PVPAM_050042300"/>
<dbReference type="OrthoDB" id="10279231at2759"/>
<proteinExistence type="predicted"/>
<evidence type="ECO:0000256" key="2">
    <source>
        <dbReference type="SAM" id="Phobius"/>
    </source>
</evidence>
<keyword evidence="2" id="KW-0812">Transmembrane</keyword>
<feature type="transmembrane region" description="Helical" evidence="2">
    <location>
        <begin position="362"/>
        <end position="385"/>
    </location>
</feature>
<evidence type="ECO:0000256" key="1">
    <source>
        <dbReference type="SAM" id="MobiDB-lite"/>
    </source>
</evidence>
<keyword evidence="2" id="KW-1133">Transmembrane helix</keyword>
<dbReference type="Proteomes" id="UP000220605">
    <property type="component" value="Chromosome 5"/>
</dbReference>
<accession>A0A564ZT72</accession>
<sequence length="445" mass="51572">MVQQTPQEKLAFDKASETLKLNAIYEELFPKDVKSKFDKDCELLNTHEGIYKGVKALCSKFGSSLEYAAGERRREKRKNYCNYLRYWLYDEIGKINKVDHKNKLSEIPFVKDLFTAVNKINGNFNENKCTLPFDKNITLDDLIKRKILYIYFNKYTNIKSSINPRNEDQCSNYFTYLTYMKSLYDKYKSDHCPFIWSLPNESDFLRCSSAYDPKALLLKVQQCKPEETGRSSPSLWDIFFWSLQSRTPAKGRDMPAQEQGKVVAARKPADVGSTEGKVVTSGPTTNKVLAAVESPPRGEQTSEVKRVESREISHNSQSNHMLLRGSDGRHSATTTGHVVLPEVATDSSDFIKKTYDVLKSEYFRHAIVGASIIGVLVCLFFYFKFTPIQSQTNKRERKERELENNYYDEYEEELPRYGLQQSFEESQMGDVYLSYEPRSRRDSYY</sequence>
<name>A0A564ZT72_PLAVI</name>
<dbReference type="AlphaFoldDB" id="A0A564ZT72"/>
<feature type="compositionally biased region" description="Basic and acidic residues" evidence="1">
    <location>
        <begin position="300"/>
        <end position="313"/>
    </location>
</feature>
<dbReference type="EMBL" id="LT635616">
    <property type="protein sequence ID" value="VUZ94237.1"/>
    <property type="molecule type" value="Genomic_DNA"/>
</dbReference>
<keyword evidence="2" id="KW-0472">Membrane</keyword>
<dbReference type="VEuPathDB" id="PlasmoDB:PVP01_0534500"/>
<dbReference type="Pfam" id="PF05795">
    <property type="entry name" value="Plasmodium_Vir"/>
    <property type="match status" value="1"/>
</dbReference>